<gene>
    <name evidence="8" type="ORF">A1O7_05292</name>
</gene>
<keyword evidence="2" id="KW-0813">Transport</keyword>
<organism evidence="8 9">
    <name type="scientific">Cladophialophora yegresii CBS 114405</name>
    <dbReference type="NCBI Taxonomy" id="1182544"/>
    <lineage>
        <taxon>Eukaryota</taxon>
        <taxon>Fungi</taxon>
        <taxon>Dikarya</taxon>
        <taxon>Ascomycota</taxon>
        <taxon>Pezizomycotina</taxon>
        <taxon>Eurotiomycetes</taxon>
        <taxon>Chaetothyriomycetidae</taxon>
        <taxon>Chaetothyriales</taxon>
        <taxon>Herpotrichiellaceae</taxon>
        <taxon>Cladophialophora</taxon>
    </lineage>
</organism>
<evidence type="ECO:0000256" key="3">
    <source>
        <dbReference type="ARBA" id="ARBA00023034"/>
    </source>
</evidence>
<dbReference type="Pfam" id="PF23274">
    <property type="entry name" value="DUF7077"/>
    <property type="match status" value="1"/>
</dbReference>
<dbReference type="InterPro" id="IPR056913">
    <property type="entry name" value="TRAPPC10/Trs130_N"/>
</dbReference>
<protein>
    <recommendedName>
        <fullName evidence="10">Trafficking protein particle complex subunit 10</fullName>
    </recommendedName>
</protein>
<dbReference type="VEuPathDB" id="FungiDB:A1O7_05292"/>
<feature type="domain" description="DUF7077" evidence="7">
    <location>
        <begin position="918"/>
        <end position="1043"/>
    </location>
</feature>
<keyword evidence="9" id="KW-1185">Reference proteome</keyword>
<feature type="compositionally biased region" description="Basic and acidic residues" evidence="4">
    <location>
        <begin position="530"/>
        <end position="546"/>
    </location>
</feature>
<evidence type="ECO:0000259" key="6">
    <source>
        <dbReference type="Pfam" id="PF23036"/>
    </source>
</evidence>
<evidence type="ECO:0000259" key="7">
    <source>
        <dbReference type="Pfam" id="PF23274"/>
    </source>
</evidence>
<evidence type="ECO:0000259" key="5">
    <source>
        <dbReference type="Pfam" id="PF12584"/>
    </source>
</evidence>
<name>W9WS11_9EURO</name>
<dbReference type="InterPro" id="IPR022233">
    <property type="entry name" value="TRAPPC10/Trs130_C"/>
</dbReference>
<evidence type="ECO:0000313" key="9">
    <source>
        <dbReference type="Proteomes" id="UP000019473"/>
    </source>
</evidence>
<accession>W9WS11</accession>
<evidence type="ECO:0000256" key="2">
    <source>
        <dbReference type="ARBA" id="ARBA00022448"/>
    </source>
</evidence>
<dbReference type="eggNOG" id="KOG1931">
    <property type="taxonomic scope" value="Eukaryota"/>
</dbReference>
<dbReference type="PANTHER" id="PTHR13251:SF3">
    <property type="entry name" value="TRAFFICKING PROTEIN PARTICLE COMPLEX SUBUNIT 10"/>
    <property type="match status" value="1"/>
</dbReference>
<dbReference type="InterPro" id="IPR055505">
    <property type="entry name" value="DUF7077"/>
</dbReference>
<dbReference type="GeneID" id="19179877"/>
<feature type="region of interest" description="Disordered" evidence="4">
    <location>
        <begin position="525"/>
        <end position="558"/>
    </location>
</feature>
<dbReference type="GO" id="GO:0034498">
    <property type="term" value="P:early endosome to Golgi transport"/>
    <property type="evidence" value="ECO:0007669"/>
    <property type="project" value="TreeGrafter"/>
</dbReference>
<dbReference type="InterPro" id="IPR045126">
    <property type="entry name" value="TRAPPC10/Trs130"/>
</dbReference>
<comment type="caution">
    <text evidence="8">The sequence shown here is derived from an EMBL/GenBank/DDBJ whole genome shotgun (WGS) entry which is preliminary data.</text>
</comment>
<dbReference type="GO" id="GO:0006891">
    <property type="term" value="P:intra-Golgi vesicle-mediated transport"/>
    <property type="evidence" value="ECO:0007669"/>
    <property type="project" value="TreeGrafter"/>
</dbReference>
<proteinExistence type="predicted"/>
<feature type="region of interest" description="Disordered" evidence="4">
    <location>
        <begin position="150"/>
        <end position="178"/>
    </location>
</feature>
<evidence type="ECO:0000313" key="8">
    <source>
        <dbReference type="EMBL" id="EXJ61139.1"/>
    </source>
</evidence>
<sequence>MDETDIPATTNSKVIIQCTDPNGLFDRVQPRLSARSPLRNLHWKAPNRPLRSIENLNISLTREDKLAGAHSSVRRHQIPGLRETPYVKLLLVRCDDKETYKEKVRKEVRQWVKSQIPSGDNKSSSKSQEDHDASEWLILHVVLPNTPAASQAKSSKHISVEASESTDSVNSKSKWSGKGSSTIFDKLRADFSSSKSGLSRVAQVRILEPGDKATALTPSELEEQWQDLVDSLKSCILRSFDARVAQYESDIRERDSQRHLPGWNFCTFFILKEGLAKGFENLGLLEDALGVYDELSLGLDALVKEQARADYTDDSGALLSFSKQTKTLLRTALDSEIQPARSMSLDLPMDFKHILNADRDYFPFDADRTNYQNLILSNEVSALDLRIYLFTREMQILNRQAHSGSTKGSQSSKASFNPVIQADLVERAIQFISLAGRTLRFELYHAWGGQEGLSGDELHNQRTVTGNIVCTWQWRAAMQILTQIVPTLDTDDEHDHQALSLGAAELSRGADYDYGRHVSEFAASSSHISLGRERSPSRERSQERSTRNSIMSNGTSYQQSITARPGYRRLALWVSRLVLMVRHLLENLEATRPWVMNMTRLATDLGKHGTSRVPNGESNPGKMDDQVAHAELLAGLDSTTLKAAASSKQAFTTLYLILSIFSYRTLSGTGNGPTSKQILIDLVGMEYSQGNYVIAARYLHTIIGSLPQFSYQVSEGYLLRIYADCLRNLDRPSEYTRCLISCLHFTSTARSNASMESLSISRQLYVDELFRILPTIPATTLPAASLFRIATVSRTISPIERRDGFSVSVDIACLPGICAPAIKDIKLRLVTKDGGDPRFIVLTLGEEVVITTASTTVTLETPVTTQGWYFPDDLELSIGNLRLLHHLKSGQDVEAARSEESFYAQSAVVPLLVYPSYRSFGVKMYPFPIVHLAEVRRLLLQVRPGRNDIKQCKLRLRTATAGLRLNIHDSKLVDERGKSVCLSTAREGEALLIIMNDLGPESVTDVEIPYTMEVASEPAVTLRIEANYETDEGTFTFHDTLSIKVILPVTVNVQDVFRRDFMYSKFTISPSTMVPLRLIGCKLEDNDSYHLVTGVSFDEPYVVFPKHPANWTVRLIPKRKDAKGAVGKMTLVVDFQSLDGIIFAILETHFVQEFLRSDHAFAARLLASHLVARVRSTWTEQDVEVAGLLQEFEVWKMEDMDWGSVLCAFDGHARANIELWLRDWHSRTPSIKFTASKVPQRQLRLFVDLPPRPVLVLAFLDLDFSATTGSAAMVGQPIMAELVLNTEDKVDFELEGSFELVAPSDSWLIGGRRKGNVRLTQQPTRTQLVLFPQHIGHLLIPTVTLRCRRRAPNSGKDEWVDVTSDLHNATHGRSVLVTPDLRSTTVEVFGAIPEDCTGRLIASESRGGVG</sequence>
<dbReference type="GO" id="GO:0005829">
    <property type="term" value="C:cytosol"/>
    <property type="evidence" value="ECO:0007669"/>
    <property type="project" value="GOC"/>
</dbReference>
<dbReference type="OrthoDB" id="10256906at2759"/>
<dbReference type="Pfam" id="PF24965">
    <property type="entry name" value="TRS130_4HB"/>
    <property type="match status" value="1"/>
</dbReference>
<dbReference type="Pfam" id="PF12584">
    <property type="entry name" value="TRAPPC10"/>
    <property type="match status" value="1"/>
</dbReference>
<comment type="subcellular location">
    <subcellularLocation>
        <location evidence="1">Golgi apparatus</location>
    </subcellularLocation>
</comment>
<feature type="domain" description="TRAPPC10/Trs130 C-terminal" evidence="5">
    <location>
        <begin position="1258"/>
        <end position="1377"/>
    </location>
</feature>
<feature type="domain" description="TRAPPC10/Trs130 N-terminal" evidence="6">
    <location>
        <begin position="11"/>
        <end position="399"/>
    </location>
</feature>
<evidence type="ECO:0008006" key="10">
    <source>
        <dbReference type="Google" id="ProtNLM"/>
    </source>
</evidence>
<evidence type="ECO:0000256" key="4">
    <source>
        <dbReference type="SAM" id="MobiDB-lite"/>
    </source>
</evidence>
<dbReference type="HOGENOM" id="CLU_001428_1_1_1"/>
<dbReference type="STRING" id="1182544.W9WS11"/>
<keyword evidence="3" id="KW-0333">Golgi apparatus</keyword>
<dbReference type="PANTHER" id="PTHR13251">
    <property type="entry name" value="EPILEPSY HOLOPROSENCEPHALY CANDIDATE 1/TMEM1"/>
    <property type="match status" value="1"/>
</dbReference>
<dbReference type="EMBL" id="AMGW01000003">
    <property type="protein sequence ID" value="EXJ61139.1"/>
    <property type="molecule type" value="Genomic_DNA"/>
</dbReference>
<reference evidence="8 9" key="1">
    <citation type="submission" date="2013-03" db="EMBL/GenBank/DDBJ databases">
        <title>The Genome Sequence of Cladophialophora yegresii CBS 114405.</title>
        <authorList>
            <consortium name="The Broad Institute Genomics Platform"/>
            <person name="Cuomo C."/>
            <person name="de Hoog S."/>
            <person name="Gorbushina A."/>
            <person name="Walker B."/>
            <person name="Young S.K."/>
            <person name="Zeng Q."/>
            <person name="Gargeya S."/>
            <person name="Fitzgerald M."/>
            <person name="Haas B."/>
            <person name="Abouelleil A."/>
            <person name="Allen A.W."/>
            <person name="Alvarado L."/>
            <person name="Arachchi H.M."/>
            <person name="Berlin A.M."/>
            <person name="Chapman S.B."/>
            <person name="Gainer-Dewar J."/>
            <person name="Goldberg J."/>
            <person name="Griggs A."/>
            <person name="Gujja S."/>
            <person name="Hansen M."/>
            <person name="Howarth C."/>
            <person name="Imamovic A."/>
            <person name="Ireland A."/>
            <person name="Larimer J."/>
            <person name="McCowan C."/>
            <person name="Murphy C."/>
            <person name="Pearson M."/>
            <person name="Poon T.W."/>
            <person name="Priest M."/>
            <person name="Roberts A."/>
            <person name="Saif S."/>
            <person name="Shea T."/>
            <person name="Sisk P."/>
            <person name="Sykes S."/>
            <person name="Wortman J."/>
            <person name="Nusbaum C."/>
            <person name="Birren B."/>
        </authorList>
    </citation>
    <scope>NUCLEOTIDE SEQUENCE [LARGE SCALE GENOMIC DNA]</scope>
    <source>
        <strain evidence="8 9">CBS 114405</strain>
    </source>
</reference>
<dbReference type="Pfam" id="PF23036">
    <property type="entry name" value="TRAPPC10_1st"/>
    <property type="match status" value="1"/>
</dbReference>
<dbReference type="RefSeq" id="XP_007757492.1">
    <property type="nucleotide sequence ID" value="XM_007759302.1"/>
</dbReference>
<dbReference type="Proteomes" id="UP000019473">
    <property type="component" value="Unassembled WGS sequence"/>
</dbReference>
<dbReference type="GO" id="GO:1990071">
    <property type="term" value="C:TRAPPII protein complex"/>
    <property type="evidence" value="ECO:0007669"/>
    <property type="project" value="InterPro"/>
</dbReference>
<evidence type="ECO:0000256" key="1">
    <source>
        <dbReference type="ARBA" id="ARBA00004555"/>
    </source>
</evidence>